<keyword evidence="2" id="KW-0378">Hydrolase</keyword>
<dbReference type="GO" id="GO:0016787">
    <property type="term" value="F:hydrolase activity"/>
    <property type="evidence" value="ECO:0007669"/>
    <property type="project" value="UniProtKB-KW"/>
</dbReference>
<feature type="domain" description="Peptidase S33 tripeptidyl aminopeptidase-like C-terminal" evidence="4">
    <location>
        <begin position="550"/>
        <end position="635"/>
    </location>
</feature>
<dbReference type="InterPro" id="IPR013595">
    <property type="entry name" value="Pept_S33_TAP-like_C"/>
</dbReference>
<comment type="similarity">
    <text evidence="1">Belongs to the peptidase S33 family.</text>
</comment>
<dbReference type="PANTHER" id="PTHR43248">
    <property type="entry name" value="2-SUCCINYL-6-HYDROXY-2,4-CYCLOHEXADIENE-1-CARBOXYLATE SYNTHASE"/>
    <property type="match status" value="1"/>
</dbReference>
<evidence type="ECO:0000259" key="3">
    <source>
        <dbReference type="Pfam" id="PF00561"/>
    </source>
</evidence>
<evidence type="ECO:0000313" key="5">
    <source>
        <dbReference type="EMBL" id="CEO49298.1"/>
    </source>
</evidence>
<dbReference type="Pfam" id="PF08386">
    <property type="entry name" value="Abhydrolase_4"/>
    <property type="match status" value="1"/>
</dbReference>
<dbReference type="EMBL" id="CDPU01000013">
    <property type="protein sequence ID" value="CEO49298.1"/>
    <property type="molecule type" value="Genomic_DNA"/>
</dbReference>
<dbReference type="AlphaFoldDB" id="A0A0B7JWA7"/>
<name>A0A0B7JWA7_BIOOC</name>
<reference evidence="5" key="1">
    <citation type="submission" date="2015-01" db="EMBL/GenBank/DDBJ databases">
        <authorList>
            <person name="Durling Mikael"/>
        </authorList>
    </citation>
    <scope>NUCLEOTIDE SEQUENCE</scope>
</reference>
<protein>
    <recommendedName>
        <fullName evidence="6">AB hydrolase-1 domain-containing protein</fullName>
    </recommendedName>
</protein>
<dbReference type="PANTHER" id="PTHR43248:SF25">
    <property type="entry name" value="AB HYDROLASE-1 DOMAIN-CONTAINING PROTEIN-RELATED"/>
    <property type="match status" value="1"/>
</dbReference>
<evidence type="ECO:0000259" key="4">
    <source>
        <dbReference type="Pfam" id="PF08386"/>
    </source>
</evidence>
<gene>
    <name evidence="5" type="ORF">BN869_000005355_1</name>
</gene>
<evidence type="ECO:0000256" key="1">
    <source>
        <dbReference type="ARBA" id="ARBA00010088"/>
    </source>
</evidence>
<feature type="domain" description="AB hydrolase-1" evidence="3">
    <location>
        <begin position="195"/>
        <end position="384"/>
    </location>
</feature>
<dbReference type="Pfam" id="PF00561">
    <property type="entry name" value="Abhydrolase_1"/>
    <property type="match status" value="1"/>
</dbReference>
<organism evidence="5">
    <name type="scientific">Bionectria ochroleuca</name>
    <name type="common">Gliocladium roseum</name>
    <dbReference type="NCBI Taxonomy" id="29856"/>
    <lineage>
        <taxon>Eukaryota</taxon>
        <taxon>Fungi</taxon>
        <taxon>Dikarya</taxon>
        <taxon>Ascomycota</taxon>
        <taxon>Pezizomycotina</taxon>
        <taxon>Sordariomycetes</taxon>
        <taxon>Hypocreomycetidae</taxon>
        <taxon>Hypocreales</taxon>
        <taxon>Bionectriaceae</taxon>
        <taxon>Clonostachys</taxon>
    </lineage>
</organism>
<proteinExistence type="inferred from homology"/>
<evidence type="ECO:0008006" key="6">
    <source>
        <dbReference type="Google" id="ProtNLM"/>
    </source>
</evidence>
<dbReference type="SUPFAM" id="SSF53474">
    <property type="entry name" value="alpha/beta-Hydrolases"/>
    <property type="match status" value="1"/>
</dbReference>
<dbReference type="InterPro" id="IPR000073">
    <property type="entry name" value="AB_hydrolase_1"/>
</dbReference>
<dbReference type="InterPro" id="IPR029058">
    <property type="entry name" value="AB_hydrolase_fold"/>
</dbReference>
<dbReference type="InterPro" id="IPR051601">
    <property type="entry name" value="Serine_prot/Carboxylest_S33"/>
</dbReference>
<accession>A0A0B7JWA7</accession>
<dbReference type="Gene3D" id="3.40.50.1820">
    <property type="entry name" value="alpha/beta hydrolase"/>
    <property type="match status" value="1"/>
</dbReference>
<sequence length="652" mass="72949">MEKGFPISSQPPPRGRHAPLRRISLHTALLLATTIAASYYIWARLWAHILPCHSLARALGTTSSQIRSPYGQFPIKCDPFQFIPCTNASLLPSLDDANPRQSWAASFDPDPSHWSWGTPSQNKRDVDGQRGTHINRGIYLCGYLDLPLNTLNDSDSRIVRIAITKYQVSGLVPVGRQAGIFNDVNAPAKRKSERTIIIEPGGPGASGTGELWHAGEVISKRYSNSQYDVLGWDPRGVNASLPSFSCYPRDTFRDRWSFFKSQYRAEVASPMQHLQIYDAMNNATFYACYQIHGDFGRFVDTTFSARDLEEIRRNLGEDEVTGYFVSYGAAIGVVYANLFPDRVGRILLDAAQYVRDQRKLGGYASSSLYNVVDTWRDGFLRECLEAGPDHCALATPVAESSGPTTLKELEVRMHLLLKSLIEQPLSGYSPISGPALVTYSQVVFWIYICMYEPKRWPLTAQILHELEAGDATLAISNFEGRWYNNTYTGRKESSEELFFMVVCADAFDDPPPQDGLGWWDEFWANASDYSWIAGSFRFTEVFACRHYQTYWPKPPGVYRGDLNHTLSNRVLVISGTHDPATPLKNGRDLVAEMGDNARLIVHHGYGHVSGSDPSDCTNGLGKDYILHGTLPKEEETHCFPNHKPYVYGAGVP</sequence>
<evidence type="ECO:0000256" key="2">
    <source>
        <dbReference type="ARBA" id="ARBA00022801"/>
    </source>
</evidence>